<evidence type="ECO:0000313" key="2">
    <source>
        <dbReference type="Proteomes" id="UP000078465"/>
    </source>
</evidence>
<keyword evidence="1" id="KW-0614">Plasmid</keyword>
<sequence length="92" mass="9527">MRDIAEGVEKYIADLGLKIPEAEQKKFALELTSEIASEAQSEANSEVAGEANSESASEAHQEAAAEAAMEAAGEAAVVGSAGPTNRPARRQI</sequence>
<name>A0ACD5EFR9_9HYPH</name>
<reference evidence="1" key="1">
    <citation type="submission" date="2024-10" db="EMBL/GenBank/DDBJ databases">
        <title>Strain of Rhizobium-related bacteria isolated fromm roots of Vavilovia formosa.</title>
        <authorList>
            <person name="Kimeklis A."/>
            <person name="Afonin A."/>
        </authorList>
    </citation>
    <scope>NUCLEOTIDE SEQUENCE</scope>
    <source>
        <strain evidence="1">Vaf-46</strain>
    </source>
</reference>
<geneLocation type="plasmid" evidence="1 2">
    <name>unnamed3</name>
</geneLocation>
<evidence type="ECO:0000313" key="1">
    <source>
        <dbReference type="EMBL" id="XKM37963.1"/>
    </source>
</evidence>
<proteinExistence type="predicted"/>
<protein>
    <submittedName>
        <fullName evidence="1">Uncharacterized protein</fullName>
    </submittedName>
</protein>
<accession>A0ACD5EFR9</accession>
<dbReference type="Proteomes" id="UP000078465">
    <property type="component" value="Plasmid unnamed3"/>
</dbReference>
<gene>
    <name evidence="1" type="ORF">A4U53_002145</name>
</gene>
<dbReference type="EMBL" id="CP171850">
    <property type="protein sequence ID" value="XKM37963.1"/>
    <property type="molecule type" value="Genomic_DNA"/>
</dbReference>
<organism evidence="1 2">
    <name type="scientific">Rhizobium ruizarguesonis</name>
    <dbReference type="NCBI Taxonomy" id="2081791"/>
    <lineage>
        <taxon>Bacteria</taxon>
        <taxon>Pseudomonadati</taxon>
        <taxon>Pseudomonadota</taxon>
        <taxon>Alphaproteobacteria</taxon>
        <taxon>Hyphomicrobiales</taxon>
        <taxon>Rhizobiaceae</taxon>
        <taxon>Rhizobium/Agrobacterium group</taxon>
        <taxon>Rhizobium</taxon>
    </lineage>
</organism>